<protein>
    <submittedName>
        <fullName evidence="1">Uncharacterized protein</fullName>
    </submittedName>
</protein>
<dbReference type="EMBL" id="GBXM01004691">
    <property type="protein sequence ID" value="JAI03887.1"/>
    <property type="molecule type" value="Transcribed_RNA"/>
</dbReference>
<reference evidence="1" key="2">
    <citation type="journal article" date="2015" name="Fish Shellfish Immunol.">
        <title>Early steps in the European eel (Anguilla anguilla)-Vibrio vulnificus interaction in the gills: Role of the RtxA13 toxin.</title>
        <authorList>
            <person name="Callol A."/>
            <person name="Pajuelo D."/>
            <person name="Ebbesson L."/>
            <person name="Teles M."/>
            <person name="MacKenzie S."/>
            <person name="Amaro C."/>
        </authorList>
    </citation>
    <scope>NUCLEOTIDE SEQUENCE</scope>
</reference>
<organism evidence="1">
    <name type="scientific">Anguilla anguilla</name>
    <name type="common">European freshwater eel</name>
    <name type="synonym">Muraena anguilla</name>
    <dbReference type="NCBI Taxonomy" id="7936"/>
    <lineage>
        <taxon>Eukaryota</taxon>
        <taxon>Metazoa</taxon>
        <taxon>Chordata</taxon>
        <taxon>Craniata</taxon>
        <taxon>Vertebrata</taxon>
        <taxon>Euteleostomi</taxon>
        <taxon>Actinopterygii</taxon>
        <taxon>Neopterygii</taxon>
        <taxon>Teleostei</taxon>
        <taxon>Anguilliformes</taxon>
        <taxon>Anguillidae</taxon>
        <taxon>Anguilla</taxon>
    </lineage>
</organism>
<dbReference type="AlphaFoldDB" id="A0A0E9XNA8"/>
<reference evidence="1" key="1">
    <citation type="submission" date="2014-11" db="EMBL/GenBank/DDBJ databases">
        <authorList>
            <person name="Amaro Gonzalez C."/>
        </authorList>
    </citation>
    <scope>NUCLEOTIDE SEQUENCE</scope>
</reference>
<evidence type="ECO:0000313" key="1">
    <source>
        <dbReference type="EMBL" id="JAI03887.1"/>
    </source>
</evidence>
<dbReference type="PROSITE" id="PS51257">
    <property type="entry name" value="PROKAR_LIPOPROTEIN"/>
    <property type="match status" value="1"/>
</dbReference>
<accession>A0A0E9XNA8</accession>
<proteinExistence type="predicted"/>
<name>A0A0E9XNA8_ANGAN</name>
<sequence length="86" mass="9910">MKCWLNLQYIITYSCPVIILMHLPEGREQLQIWVNMYTTLVNGQQNIMQQLCGAVGQNLVKCSQRKYMSKSPFVKLDKVPSSLFGI</sequence>